<feature type="region of interest" description="Disordered" evidence="1">
    <location>
        <begin position="1"/>
        <end position="21"/>
    </location>
</feature>
<evidence type="ECO:0000256" key="1">
    <source>
        <dbReference type="SAM" id="MobiDB-lite"/>
    </source>
</evidence>
<gene>
    <name evidence="2" type="ORF">L5515_012338</name>
</gene>
<name>A0AAE9EX68_CAEBR</name>
<organism evidence="2 3">
    <name type="scientific">Caenorhabditis briggsae</name>
    <dbReference type="NCBI Taxonomy" id="6238"/>
    <lineage>
        <taxon>Eukaryota</taxon>
        <taxon>Metazoa</taxon>
        <taxon>Ecdysozoa</taxon>
        <taxon>Nematoda</taxon>
        <taxon>Chromadorea</taxon>
        <taxon>Rhabditida</taxon>
        <taxon>Rhabditina</taxon>
        <taxon>Rhabditomorpha</taxon>
        <taxon>Rhabditoidea</taxon>
        <taxon>Rhabditidae</taxon>
        <taxon>Peloderinae</taxon>
        <taxon>Caenorhabditis</taxon>
    </lineage>
</organism>
<proteinExistence type="predicted"/>
<dbReference type="Proteomes" id="UP000829354">
    <property type="component" value="Chromosome IV"/>
</dbReference>
<dbReference type="EMBL" id="CP092623">
    <property type="protein sequence ID" value="UMM30466.1"/>
    <property type="molecule type" value="Genomic_DNA"/>
</dbReference>
<reference evidence="2 3" key="1">
    <citation type="submission" date="2022-04" db="EMBL/GenBank/DDBJ databases">
        <title>Chromosome-level reference genomes for two strains of Caenorhabditis briggsae: an improved platform for comparative genomics.</title>
        <authorList>
            <person name="Stevens L."/>
            <person name="Andersen E."/>
        </authorList>
    </citation>
    <scope>NUCLEOTIDE SEQUENCE [LARGE SCALE GENOMIC DNA]</scope>
    <source>
        <strain evidence="2">VX34</strain>
        <tissue evidence="2">Whole-organism</tissue>
    </source>
</reference>
<feature type="compositionally biased region" description="Low complexity" evidence="1">
    <location>
        <begin position="1"/>
        <end position="14"/>
    </location>
</feature>
<evidence type="ECO:0000313" key="2">
    <source>
        <dbReference type="EMBL" id="UMM30466.1"/>
    </source>
</evidence>
<keyword evidence="3" id="KW-1185">Reference proteome</keyword>
<accession>A0AAE9EX68</accession>
<protein>
    <submittedName>
        <fullName evidence="2">Uncharacterized protein</fullName>
    </submittedName>
</protein>
<dbReference type="AlphaFoldDB" id="A0AAE9EX68"/>
<evidence type="ECO:0000313" key="3">
    <source>
        <dbReference type="Proteomes" id="UP000829354"/>
    </source>
</evidence>
<sequence length="47" mass="5064">MESTSSRTPSPSKPLLRDVPDVVSDPSVFLTHTGLLRIPPTSSTRLS</sequence>